<keyword evidence="1" id="KW-0597">Phosphoprotein</keyword>
<dbReference type="InterPro" id="IPR002343">
    <property type="entry name" value="Hud_Sxl_RNA"/>
</dbReference>
<dbReference type="PANTHER" id="PTHR12962">
    <property type="entry name" value="CALCIUM-REGULATED HEAT STABLE PROTEIN CRHSP-24-RELATED"/>
    <property type="match status" value="1"/>
</dbReference>
<evidence type="ECO:0000313" key="9">
    <source>
        <dbReference type="Proteomes" id="UP000601435"/>
    </source>
</evidence>
<feature type="domain" description="CSD" evidence="7">
    <location>
        <begin position="96"/>
        <end position="161"/>
    </location>
</feature>
<dbReference type="GO" id="GO:0043488">
    <property type="term" value="P:regulation of mRNA stability"/>
    <property type="evidence" value="ECO:0007669"/>
    <property type="project" value="TreeGrafter"/>
</dbReference>
<feature type="domain" description="CSD" evidence="7">
    <location>
        <begin position="7"/>
        <end position="72"/>
    </location>
</feature>
<dbReference type="Proteomes" id="UP000601435">
    <property type="component" value="Unassembled WGS sequence"/>
</dbReference>
<evidence type="ECO:0000259" key="7">
    <source>
        <dbReference type="PROSITE" id="PS51857"/>
    </source>
</evidence>
<feature type="domain" description="RRM" evidence="6">
    <location>
        <begin position="361"/>
        <end position="439"/>
    </location>
</feature>
<evidence type="ECO:0000256" key="2">
    <source>
        <dbReference type="ARBA" id="ARBA00022737"/>
    </source>
</evidence>
<dbReference type="GO" id="GO:0003730">
    <property type="term" value="F:mRNA 3'-UTR binding"/>
    <property type="evidence" value="ECO:0007669"/>
    <property type="project" value="TreeGrafter"/>
</dbReference>
<dbReference type="SUPFAM" id="SSF50249">
    <property type="entry name" value="Nucleic acid-binding proteins"/>
    <property type="match status" value="4"/>
</dbReference>
<dbReference type="PRINTS" id="PR00961">
    <property type="entry name" value="HUDSXLRNA"/>
</dbReference>
<feature type="domain" description="CSD" evidence="7">
    <location>
        <begin position="182"/>
        <end position="246"/>
    </location>
</feature>
<dbReference type="Pfam" id="PF00313">
    <property type="entry name" value="CSD"/>
    <property type="match status" value="3"/>
</dbReference>
<evidence type="ECO:0000256" key="3">
    <source>
        <dbReference type="ARBA" id="ARBA00022884"/>
    </source>
</evidence>
<dbReference type="SMART" id="SM00357">
    <property type="entry name" value="CSP"/>
    <property type="match status" value="4"/>
</dbReference>
<proteinExistence type="predicted"/>
<keyword evidence="3 4" id="KW-0694">RNA-binding</keyword>
<dbReference type="InterPro" id="IPR011129">
    <property type="entry name" value="CSD"/>
</dbReference>
<organism evidence="8 9">
    <name type="scientific">Symbiodinium necroappetens</name>
    <dbReference type="NCBI Taxonomy" id="1628268"/>
    <lineage>
        <taxon>Eukaryota</taxon>
        <taxon>Sar</taxon>
        <taxon>Alveolata</taxon>
        <taxon>Dinophyceae</taxon>
        <taxon>Suessiales</taxon>
        <taxon>Symbiodiniaceae</taxon>
        <taxon>Symbiodinium</taxon>
    </lineage>
</organism>
<dbReference type="InterPro" id="IPR012340">
    <property type="entry name" value="NA-bd_OB-fold"/>
</dbReference>
<dbReference type="PROSITE" id="PS50102">
    <property type="entry name" value="RRM"/>
    <property type="match status" value="1"/>
</dbReference>
<dbReference type="AlphaFoldDB" id="A0A812PTF2"/>
<feature type="region of interest" description="Disordered" evidence="5">
    <location>
        <begin position="77"/>
        <end position="97"/>
    </location>
</feature>
<sequence length="452" mass="46264">MASLPGGRPGTVKAWIEERGMGFIAPADGSPDVFVHRSNLLDGNALVIGSEVVFEPGWDDSKSKPIAAKCSGATTVTTLTGGAPRRVGSGPPLTNGQPGTVKAWLDERGMGFISPADGGPDVFVHRSNLLDGNCLSVGAQVMFEAGWDESKAKPIAKAVSGAAMAPTMSGKGGWGAPSIPNGQHGVVKAWIEARGMGFITPADGSADVFVHRSNLVDGDALIVGAPVVFEAGFDPQKGKPIAKVCAGATQGAAMGFGGPASAGKGSQGHANGPEPMTGVMKVWFADKGFGFITLDNGMGDAFVGSSAIPAGMVPLDGMPVVFTASWNPEKQKFTALEILPDAKGKGKGSSAASVSGELPCDNCFVTGLPLDMNEEKLQNLFGTYGNVVSCKVLPGEGRPDRAALVRFATVDEAAWVVENVSGTRPPGLETPVSVRYAASKSHGSSSQIFQGP</sequence>
<dbReference type="Gene3D" id="3.30.70.330">
    <property type="match status" value="1"/>
</dbReference>
<dbReference type="PANTHER" id="PTHR12962:SF1">
    <property type="entry name" value="COLD SHOCK DOMAIN-CONTAINING PROTEIN CG9705"/>
    <property type="match status" value="1"/>
</dbReference>
<evidence type="ECO:0000256" key="5">
    <source>
        <dbReference type="SAM" id="MobiDB-lite"/>
    </source>
</evidence>
<dbReference type="InterPro" id="IPR012677">
    <property type="entry name" value="Nucleotide-bd_a/b_plait_sf"/>
</dbReference>
<dbReference type="SUPFAM" id="SSF54928">
    <property type="entry name" value="RNA-binding domain, RBD"/>
    <property type="match status" value="1"/>
</dbReference>
<dbReference type="SMART" id="SM00360">
    <property type="entry name" value="RRM"/>
    <property type="match status" value="1"/>
</dbReference>
<dbReference type="GO" id="GO:1990904">
    <property type="term" value="C:ribonucleoprotein complex"/>
    <property type="evidence" value="ECO:0007669"/>
    <property type="project" value="InterPro"/>
</dbReference>
<evidence type="ECO:0000313" key="8">
    <source>
        <dbReference type="EMBL" id="CAE7363590.1"/>
    </source>
</evidence>
<feature type="non-terminal residue" evidence="8">
    <location>
        <position position="1"/>
    </location>
</feature>
<evidence type="ECO:0000256" key="1">
    <source>
        <dbReference type="ARBA" id="ARBA00022553"/>
    </source>
</evidence>
<dbReference type="InterPro" id="IPR052069">
    <property type="entry name" value="Ca-reg_mRNA-binding_domain"/>
</dbReference>
<evidence type="ECO:0000259" key="6">
    <source>
        <dbReference type="PROSITE" id="PS50102"/>
    </source>
</evidence>
<dbReference type="CDD" id="cd04458">
    <property type="entry name" value="CSP_CDS"/>
    <property type="match status" value="4"/>
</dbReference>
<dbReference type="EMBL" id="CAJNJA010015544">
    <property type="protein sequence ID" value="CAE7363590.1"/>
    <property type="molecule type" value="Genomic_DNA"/>
</dbReference>
<accession>A0A812PTF2</accession>
<feature type="domain" description="CSD" evidence="7">
    <location>
        <begin position="275"/>
        <end position="340"/>
    </location>
</feature>
<reference evidence="8" key="1">
    <citation type="submission" date="2021-02" db="EMBL/GenBank/DDBJ databases">
        <authorList>
            <person name="Dougan E. K."/>
            <person name="Rhodes N."/>
            <person name="Thang M."/>
            <person name="Chan C."/>
        </authorList>
    </citation>
    <scope>NUCLEOTIDE SEQUENCE</scope>
</reference>
<keyword evidence="9" id="KW-1185">Reference proteome</keyword>
<dbReference type="Gene3D" id="2.40.50.140">
    <property type="entry name" value="Nucleic acid-binding proteins"/>
    <property type="match status" value="4"/>
</dbReference>
<evidence type="ECO:0000256" key="4">
    <source>
        <dbReference type="PROSITE-ProRule" id="PRU00176"/>
    </source>
</evidence>
<keyword evidence="2" id="KW-0677">Repeat</keyword>
<dbReference type="InterPro" id="IPR035979">
    <property type="entry name" value="RBD_domain_sf"/>
</dbReference>
<dbReference type="OrthoDB" id="422005at2759"/>
<dbReference type="PROSITE" id="PS51857">
    <property type="entry name" value="CSD_2"/>
    <property type="match status" value="4"/>
</dbReference>
<dbReference type="InterPro" id="IPR002059">
    <property type="entry name" value="CSP_DNA-bd"/>
</dbReference>
<gene>
    <name evidence="8" type="primary">elavl2</name>
    <name evidence="8" type="ORF">SNEC2469_LOCUS9627</name>
</gene>
<protein>
    <submittedName>
        <fullName evidence="8">Elavl2 protein</fullName>
    </submittedName>
</protein>
<name>A0A812PTF2_9DINO</name>
<dbReference type="Pfam" id="PF00076">
    <property type="entry name" value="RRM_1"/>
    <property type="match status" value="1"/>
</dbReference>
<comment type="caution">
    <text evidence="8">The sequence shown here is derived from an EMBL/GenBank/DDBJ whole genome shotgun (WGS) entry which is preliminary data.</text>
</comment>
<dbReference type="GO" id="GO:0005737">
    <property type="term" value="C:cytoplasm"/>
    <property type="evidence" value="ECO:0007669"/>
    <property type="project" value="TreeGrafter"/>
</dbReference>
<dbReference type="InterPro" id="IPR000504">
    <property type="entry name" value="RRM_dom"/>
</dbReference>